<gene>
    <name evidence="1" type="ORF">AKAME5_000720100</name>
</gene>
<organism evidence="1 2">
    <name type="scientific">Lates japonicus</name>
    <name type="common">Japanese lates</name>
    <dbReference type="NCBI Taxonomy" id="270547"/>
    <lineage>
        <taxon>Eukaryota</taxon>
        <taxon>Metazoa</taxon>
        <taxon>Chordata</taxon>
        <taxon>Craniata</taxon>
        <taxon>Vertebrata</taxon>
        <taxon>Euteleostomi</taxon>
        <taxon>Actinopterygii</taxon>
        <taxon>Neopterygii</taxon>
        <taxon>Teleostei</taxon>
        <taxon>Neoteleostei</taxon>
        <taxon>Acanthomorphata</taxon>
        <taxon>Carangaria</taxon>
        <taxon>Carangaria incertae sedis</taxon>
        <taxon>Centropomidae</taxon>
        <taxon>Lates</taxon>
    </lineage>
</organism>
<evidence type="ECO:0000313" key="2">
    <source>
        <dbReference type="Proteomes" id="UP001279410"/>
    </source>
</evidence>
<dbReference type="GO" id="GO:0005524">
    <property type="term" value="F:ATP binding"/>
    <property type="evidence" value="ECO:0007669"/>
    <property type="project" value="UniProtKB-KW"/>
</dbReference>
<evidence type="ECO:0000313" key="1">
    <source>
        <dbReference type="EMBL" id="GLD54607.1"/>
    </source>
</evidence>
<dbReference type="EMBL" id="BRZM01000020">
    <property type="protein sequence ID" value="GLD54607.1"/>
    <property type="molecule type" value="Genomic_DNA"/>
</dbReference>
<accession>A0AAD3MIL4</accession>
<keyword evidence="2" id="KW-1185">Reference proteome</keyword>
<proteinExistence type="predicted"/>
<protein>
    <submittedName>
        <fullName evidence="1">ATP-binding cassette sub-family F member 2</fullName>
    </submittedName>
</protein>
<reference evidence="1" key="1">
    <citation type="submission" date="2022-08" db="EMBL/GenBank/DDBJ databases">
        <title>Genome sequencing of akame (Lates japonicus).</title>
        <authorList>
            <person name="Hashiguchi Y."/>
            <person name="Takahashi H."/>
        </authorList>
    </citation>
    <scope>NUCLEOTIDE SEQUENCE</scope>
    <source>
        <strain evidence="1">Kochi</strain>
    </source>
</reference>
<dbReference type="Proteomes" id="UP001279410">
    <property type="component" value="Unassembled WGS sequence"/>
</dbReference>
<keyword evidence="1" id="KW-0067">ATP-binding</keyword>
<keyword evidence="1" id="KW-0547">Nucleotide-binding</keyword>
<name>A0AAD3MIL4_LATJO</name>
<comment type="caution">
    <text evidence="1">The sequence shown here is derived from an EMBL/GenBank/DDBJ whole genome shotgun (WGS) entry which is preliminary data.</text>
</comment>
<sequence>MANVKLMELCSLETGCRQGRDEPLDPPVWVSALICSRKTEDFGGGWRIFALARFKRILVISLSRLPEQLCAPASSTYIRKLKYYLPHYIQNLGLMTSLDTVALVGPNGAGSPHLLKLLMGESWSVQSGTASDGQGYGCVCLAGLAEPSTFLDEPTNHLDIETIDAL</sequence>
<dbReference type="AlphaFoldDB" id="A0AAD3MIL4"/>